<feature type="signal peptide" evidence="1">
    <location>
        <begin position="1"/>
        <end position="24"/>
    </location>
</feature>
<dbReference type="RefSeq" id="WP_345397299.1">
    <property type="nucleotide sequence ID" value="NZ_BAABHG010000008.1"/>
</dbReference>
<dbReference type="EMBL" id="JBHUKU010000006">
    <property type="protein sequence ID" value="MFD2459679.1"/>
    <property type="molecule type" value="Genomic_DNA"/>
</dbReference>
<evidence type="ECO:0000313" key="2">
    <source>
        <dbReference type="EMBL" id="MFD2459679.1"/>
    </source>
</evidence>
<protein>
    <submittedName>
        <fullName evidence="2">Uncharacterized protein</fullName>
    </submittedName>
</protein>
<organism evidence="2 3">
    <name type="scientific">Amycolatopsis samaneae</name>
    <dbReference type="NCBI Taxonomy" id="664691"/>
    <lineage>
        <taxon>Bacteria</taxon>
        <taxon>Bacillati</taxon>
        <taxon>Actinomycetota</taxon>
        <taxon>Actinomycetes</taxon>
        <taxon>Pseudonocardiales</taxon>
        <taxon>Pseudonocardiaceae</taxon>
        <taxon>Amycolatopsis</taxon>
    </lineage>
</organism>
<comment type="caution">
    <text evidence="2">The sequence shown here is derived from an EMBL/GenBank/DDBJ whole genome shotgun (WGS) entry which is preliminary data.</text>
</comment>
<keyword evidence="3" id="KW-1185">Reference proteome</keyword>
<accession>A0ABW5GHM2</accession>
<dbReference type="Proteomes" id="UP001597419">
    <property type="component" value="Unassembled WGS sequence"/>
</dbReference>
<feature type="chain" id="PRO_5047344848" evidence="1">
    <location>
        <begin position="25"/>
        <end position="152"/>
    </location>
</feature>
<reference evidence="3" key="1">
    <citation type="journal article" date="2019" name="Int. J. Syst. Evol. Microbiol.">
        <title>The Global Catalogue of Microorganisms (GCM) 10K type strain sequencing project: providing services to taxonomists for standard genome sequencing and annotation.</title>
        <authorList>
            <consortium name="The Broad Institute Genomics Platform"/>
            <consortium name="The Broad Institute Genome Sequencing Center for Infectious Disease"/>
            <person name="Wu L."/>
            <person name="Ma J."/>
        </authorList>
    </citation>
    <scope>NUCLEOTIDE SEQUENCE [LARGE SCALE GENOMIC DNA]</scope>
    <source>
        <strain evidence="3">CGMCC 4.7643</strain>
    </source>
</reference>
<gene>
    <name evidence="2" type="ORF">ACFSYJ_13780</name>
</gene>
<name>A0ABW5GHM2_9PSEU</name>
<sequence>MRKRAVLVAAAVLGAGVLAVPAVAQPSPAPPPSPAADVTVQLNVDTAARHGWVNKLVRDEQNVALAQCPAPKTATFSSPVLTFDRYDFGPVMRIHANVSAVATLNPGTGAGTYPLTVNCEGKPYTAMFSVPAPQVAAVPSGAAKAGDGSMAA</sequence>
<evidence type="ECO:0000256" key="1">
    <source>
        <dbReference type="SAM" id="SignalP"/>
    </source>
</evidence>
<keyword evidence="1" id="KW-0732">Signal</keyword>
<evidence type="ECO:0000313" key="3">
    <source>
        <dbReference type="Proteomes" id="UP001597419"/>
    </source>
</evidence>
<proteinExistence type="predicted"/>